<reference evidence="4 5" key="1">
    <citation type="submission" date="2018-08" db="EMBL/GenBank/DDBJ databases">
        <title>A genome reference for cultivated species of the human gut microbiota.</title>
        <authorList>
            <person name="Zou Y."/>
            <person name="Xue W."/>
            <person name="Luo G."/>
        </authorList>
    </citation>
    <scope>NUCLEOTIDE SEQUENCE [LARGE SCALE GENOMIC DNA]</scope>
    <source>
        <strain evidence="4 5">AF04-46</strain>
    </source>
</reference>
<evidence type="ECO:0000313" key="4">
    <source>
        <dbReference type="EMBL" id="RGX05878.1"/>
    </source>
</evidence>
<comment type="caution">
    <text evidence="4">The sequence shown here is derived from an EMBL/GenBank/DDBJ whole genome shotgun (WGS) entry which is preliminary data.</text>
</comment>
<organism evidence="4 5">
    <name type="scientific">Bacteroides ovatus</name>
    <dbReference type="NCBI Taxonomy" id="28116"/>
    <lineage>
        <taxon>Bacteria</taxon>
        <taxon>Pseudomonadati</taxon>
        <taxon>Bacteroidota</taxon>
        <taxon>Bacteroidia</taxon>
        <taxon>Bacteroidales</taxon>
        <taxon>Bacteroidaceae</taxon>
        <taxon>Bacteroides</taxon>
    </lineage>
</organism>
<feature type="region of interest" description="Disordered" evidence="1">
    <location>
        <begin position="262"/>
        <end position="309"/>
    </location>
</feature>
<keyword evidence="2" id="KW-0472">Membrane</keyword>
<feature type="transmembrane region" description="Helical" evidence="2">
    <location>
        <begin position="12"/>
        <end position="32"/>
    </location>
</feature>
<proteinExistence type="predicted"/>
<evidence type="ECO:0000256" key="2">
    <source>
        <dbReference type="SAM" id="Phobius"/>
    </source>
</evidence>
<keyword evidence="2" id="KW-1133">Transmembrane helix</keyword>
<keyword evidence="2" id="KW-0812">Transmembrane</keyword>
<dbReference type="Proteomes" id="UP000424805">
    <property type="component" value="Unassembled WGS sequence"/>
</dbReference>
<reference evidence="3 6" key="2">
    <citation type="journal article" date="2019" name="Nat. Med.">
        <title>A library of human gut bacterial isolates paired with longitudinal multiomics data enables mechanistic microbiome research.</title>
        <authorList>
            <person name="Poyet M."/>
            <person name="Groussin M."/>
            <person name="Gibbons S.M."/>
            <person name="Avila-Pacheco J."/>
            <person name="Jiang X."/>
            <person name="Kearney S.M."/>
            <person name="Perrotta A.R."/>
            <person name="Berdy B."/>
            <person name="Zhao S."/>
            <person name="Lieberman T.D."/>
            <person name="Swanson P.K."/>
            <person name="Smith M."/>
            <person name="Roesemann S."/>
            <person name="Alexander J.E."/>
            <person name="Rich S.A."/>
            <person name="Livny J."/>
            <person name="Vlamakis H."/>
            <person name="Clish C."/>
            <person name="Bullock K."/>
            <person name="Deik A."/>
            <person name="Scott J."/>
            <person name="Pierce K.A."/>
            <person name="Xavier R.J."/>
            <person name="Alm E.J."/>
        </authorList>
    </citation>
    <scope>NUCLEOTIDE SEQUENCE [LARGE SCALE GENOMIC DNA]</scope>
    <source>
        <strain evidence="3 6">BIOML-A15</strain>
    </source>
</reference>
<name>A0A413EG65_BACOV</name>
<accession>A0A413EG65</accession>
<evidence type="ECO:0000313" key="6">
    <source>
        <dbReference type="Proteomes" id="UP000424805"/>
    </source>
</evidence>
<dbReference type="RefSeq" id="WP_117515225.1">
    <property type="nucleotide sequence ID" value="NZ_JAQCPI010000052.1"/>
</dbReference>
<dbReference type="Proteomes" id="UP000286031">
    <property type="component" value="Unassembled WGS sequence"/>
</dbReference>
<dbReference type="EMBL" id="VWFP01000027">
    <property type="protein sequence ID" value="KAA4621997.1"/>
    <property type="molecule type" value="Genomic_DNA"/>
</dbReference>
<dbReference type="AlphaFoldDB" id="A0A413EG65"/>
<protein>
    <submittedName>
        <fullName evidence="4">OmpH family outer membrane protein</fullName>
    </submittedName>
</protein>
<evidence type="ECO:0000313" key="5">
    <source>
        <dbReference type="Proteomes" id="UP000286031"/>
    </source>
</evidence>
<dbReference type="EMBL" id="QSBI01000047">
    <property type="protein sequence ID" value="RGX05878.1"/>
    <property type="molecule type" value="Genomic_DNA"/>
</dbReference>
<evidence type="ECO:0000256" key="1">
    <source>
        <dbReference type="SAM" id="MobiDB-lite"/>
    </source>
</evidence>
<evidence type="ECO:0000313" key="3">
    <source>
        <dbReference type="EMBL" id="KAA4621997.1"/>
    </source>
</evidence>
<sequence>MTKTTTGSSRLTVILSWMIALICFVGGALYIWKMPSPDQEVIALQMKQQKNQKSRKSLTEKVKQEQAQRALPANYARQLVEQSEVLVKKNLEEQVKKFQTMAETMRRRKDDMLAKVEKRKLPWGAPADANDTSKARAIPQAGNPSANASVEELYAVLRDYEAEIQQSHLAVSAAKQSLSKGQSFPEVYSSLKAGNSRMPGFDELIRMQSRDGEWATSAGSNASGGLEIKSTADLNNYRGLLGQATRQAGLAQSRLEGLFGAVRQAGNPGNGMGQGTGSPGNGGPGGNGSGNGNGTGMGMGGSGEVSASGDGKGTFSAYSGSKLSKEMVKAQALPGRRFSKDAERKGWLYINTWYMIGPWESFGREDFSIVHPPEVSIDFDAVYTDGQIGTGIAETDSDPLKVIGDEVQLDGTLRWKFMQSESMHNVPPVTTGHSTYYAYTELYFDEATTMLVAIGTDDSGRVWINGKDVWRDYGTSWYNIDEHIAPFQFRQGWNKVLVRLENGGGGPCGFSFLIIPQSK</sequence>
<gene>
    <name evidence="4" type="ORF">DWV35_23825</name>
    <name evidence="3" type="ORF">F3B90_21205</name>
</gene>
<feature type="compositionally biased region" description="Gly residues" evidence="1">
    <location>
        <begin position="268"/>
        <end position="303"/>
    </location>
</feature>